<evidence type="ECO:0000313" key="9">
    <source>
        <dbReference type="Proteomes" id="UP000521872"/>
    </source>
</evidence>
<dbReference type="PROSITE" id="PS50142">
    <property type="entry name" value="RNASE_3_2"/>
    <property type="match status" value="1"/>
</dbReference>
<dbReference type="PROSITE" id="PS50137">
    <property type="entry name" value="DS_RBD"/>
    <property type="match status" value="1"/>
</dbReference>
<keyword evidence="1" id="KW-0540">Nuclease</keyword>
<dbReference type="AlphaFoldDB" id="A0A8H4R2M4"/>
<evidence type="ECO:0000256" key="4">
    <source>
        <dbReference type="ARBA" id="ARBA00022884"/>
    </source>
</evidence>
<dbReference type="InterPro" id="IPR036389">
    <property type="entry name" value="RNase_III_sf"/>
</dbReference>
<name>A0A8H4R2M4_9AGAR</name>
<organism evidence="8 9">
    <name type="scientific">Agrocybe pediades</name>
    <dbReference type="NCBI Taxonomy" id="84607"/>
    <lineage>
        <taxon>Eukaryota</taxon>
        <taxon>Fungi</taxon>
        <taxon>Dikarya</taxon>
        <taxon>Basidiomycota</taxon>
        <taxon>Agaricomycotina</taxon>
        <taxon>Agaricomycetes</taxon>
        <taxon>Agaricomycetidae</taxon>
        <taxon>Agaricales</taxon>
        <taxon>Agaricineae</taxon>
        <taxon>Strophariaceae</taxon>
        <taxon>Agrocybe</taxon>
    </lineage>
</organism>
<dbReference type="PANTHER" id="PTHR11207">
    <property type="entry name" value="RIBONUCLEASE III"/>
    <property type="match status" value="1"/>
</dbReference>
<dbReference type="InterPro" id="IPR014720">
    <property type="entry name" value="dsRBD_dom"/>
</dbReference>
<dbReference type="SMART" id="SM00535">
    <property type="entry name" value="RIBOc"/>
    <property type="match status" value="1"/>
</dbReference>
<dbReference type="InterPro" id="IPR000999">
    <property type="entry name" value="RNase_III_dom"/>
</dbReference>
<dbReference type="GO" id="GO:0006364">
    <property type="term" value="P:rRNA processing"/>
    <property type="evidence" value="ECO:0007669"/>
    <property type="project" value="TreeGrafter"/>
</dbReference>
<evidence type="ECO:0000313" key="8">
    <source>
        <dbReference type="EMBL" id="KAF4622097.1"/>
    </source>
</evidence>
<dbReference type="GO" id="GO:0034475">
    <property type="term" value="P:U4 snRNA 3'-end processing"/>
    <property type="evidence" value="ECO:0007669"/>
    <property type="project" value="TreeGrafter"/>
</dbReference>
<dbReference type="GO" id="GO:0005654">
    <property type="term" value="C:nucleoplasm"/>
    <property type="evidence" value="ECO:0007669"/>
    <property type="project" value="TreeGrafter"/>
</dbReference>
<dbReference type="Pfam" id="PF00035">
    <property type="entry name" value="dsrm"/>
    <property type="match status" value="1"/>
</dbReference>
<dbReference type="Gene3D" id="1.10.1520.10">
    <property type="entry name" value="Ribonuclease III domain"/>
    <property type="match status" value="1"/>
</dbReference>
<dbReference type="CDD" id="cd00593">
    <property type="entry name" value="RIBOc"/>
    <property type="match status" value="1"/>
</dbReference>
<feature type="domain" description="DRBM" evidence="6">
    <location>
        <begin position="254"/>
        <end position="290"/>
    </location>
</feature>
<reference evidence="8 9" key="1">
    <citation type="submission" date="2019-12" db="EMBL/GenBank/DDBJ databases">
        <authorList>
            <person name="Floudas D."/>
            <person name="Bentzer J."/>
            <person name="Ahren D."/>
            <person name="Johansson T."/>
            <person name="Persson P."/>
            <person name="Tunlid A."/>
        </authorList>
    </citation>
    <scope>NUCLEOTIDE SEQUENCE [LARGE SCALE GENOMIC DNA]</scope>
    <source>
        <strain evidence="8 9">CBS 102.39</strain>
    </source>
</reference>
<evidence type="ECO:0000256" key="5">
    <source>
        <dbReference type="PROSITE-ProRule" id="PRU00266"/>
    </source>
</evidence>
<dbReference type="SUPFAM" id="SSF69065">
    <property type="entry name" value="RNase III domain-like"/>
    <property type="match status" value="1"/>
</dbReference>
<feature type="domain" description="RNase III" evidence="7">
    <location>
        <begin position="80"/>
        <end position="176"/>
    </location>
</feature>
<evidence type="ECO:0000256" key="1">
    <source>
        <dbReference type="ARBA" id="ARBA00022722"/>
    </source>
</evidence>
<dbReference type="PANTHER" id="PTHR11207:SF0">
    <property type="entry name" value="RIBONUCLEASE 3"/>
    <property type="match status" value="1"/>
</dbReference>
<dbReference type="GO" id="GO:0003723">
    <property type="term" value="F:RNA binding"/>
    <property type="evidence" value="ECO:0007669"/>
    <property type="project" value="UniProtKB-UniRule"/>
</dbReference>
<evidence type="ECO:0000256" key="2">
    <source>
        <dbReference type="ARBA" id="ARBA00022759"/>
    </source>
</evidence>
<protein>
    <submittedName>
        <fullName evidence="8">Uncharacterized protein</fullName>
    </submittedName>
</protein>
<evidence type="ECO:0000259" key="6">
    <source>
        <dbReference type="PROSITE" id="PS50137"/>
    </source>
</evidence>
<dbReference type="EMBL" id="JAACJL010000002">
    <property type="protein sequence ID" value="KAF4622097.1"/>
    <property type="molecule type" value="Genomic_DNA"/>
</dbReference>
<evidence type="ECO:0000256" key="3">
    <source>
        <dbReference type="ARBA" id="ARBA00022801"/>
    </source>
</evidence>
<keyword evidence="4 5" id="KW-0694">RNA-binding</keyword>
<accession>A0A8H4R2M4</accession>
<sequence length="292" mass="33239">MTQPHLQPDFGYGDRDFPPLPMFLTPRTEEQAFTHTSLHGRPASRFEDDPDDFNVDYEKFVASRISACAFHTVIMLMMFNHAGLFLRRFEHLGDSVLQLHVTDLLRQMYPLLREGAASSIRAMVVGNDNLARISLRYRLPDRLRAQPAQLELLRRQTKVQADLFESVVGGLYHERGFEGLTRWMKQLFQPYLVAAYNLQREANSALALPSSPSSPIPVPSQAVMQYTAMFNQHFQKESRNYVHRKINSPTGQLWYVTLQVNGRLYGSGSGITLKAARNEAARMGLLSLGLIR</sequence>
<dbReference type="GO" id="GO:0006369">
    <property type="term" value="P:termination of RNA polymerase II transcription"/>
    <property type="evidence" value="ECO:0007669"/>
    <property type="project" value="TreeGrafter"/>
</dbReference>
<dbReference type="Proteomes" id="UP000521872">
    <property type="component" value="Unassembled WGS sequence"/>
</dbReference>
<keyword evidence="3" id="KW-0378">Hydrolase</keyword>
<dbReference type="Gene3D" id="3.30.160.20">
    <property type="match status" value="1"/>
</dbReference>
<dbReference type="Pfam" id="PF00636">
    <property type="entry name" value="Ribonuclease_3"/>
    <property type="match status" value="1"/>
</dbReference>
<dbReference type="GO" id="GO:0004525">
    <property type="term" value="F:ribonuclease III activity"/>
    <property type="evidence" value="ECO:0007669"/>
    <property type="project" value="InterPro"/>
</dbReference>
<keyword evidence="2" id="KW-0255">Endonuclease</keyword>
<comment type="caution">
    <text evidence="8">The sequence shown here is derived from an EMBL/GenBank/DDBJ whole genome shotgun (WGS) entry which is preliminary data.</text>
</comment>
<proteinExistence type="predicted"/>
<gene>
    <name evidence="8" type="ORF">D9613_009440</name>
</gene>
<evidence type="ECO:0000259" key="7">
    <source>
        <dbReference type="PROSITE" id="PS50142"/>
    </source>
</evidence>
<keyword evidence="9" id="KW-1185">Reference proteome</keyword>
<dbReference type="SUPFAM" id="SSF54768">
    <property type="entry name" value="dsRNA-binding domain-like"/>
    <property type="match status" value="1"/>
</dbReference>